<dbReference type="PIRSF" id="PIRSF004669">
    <property type="entry name" value="FliQ"/>
    <property type="match status" value="1"/>
</dbReference>
<name>A0A518ELQ7_9BACT</name>
<dbReference type="Proteomes" id="UP000320390">
    <property type="component" value="Chromosome"/>
</dbReference>
<sequence length="91" mass="9936">MELDLHIVDLARELVFTVLIISGPIMLVGLVVGLSVSLFQALTSVQEQTLSFVPKMLAVMFTTLLLLAPALKYLGDYTARLIGHMTEFGLS</sequence>
<feature type="transmembrane region" description="Helical" evidence="7">
    <location>
        <begin position="56"/>
        <end position="75"/>
    </location>
</feature>
<evidence type="ECO:0000256" key="3">
    <source>
        <dbReference type="ARBA" id="ARBA00022475"/>
    </source>
</evidence>
<dbReference type="PANTHER" id="PTHR34040:SF2">
    <property type="entry name" value="FLAGELLAR BIOSYNTHETIC PROTEIN FLIQ"/>
    <property type="match status" value="1"/>
</dbReference>
<dbReference type="PRINTS" id="PR00952">
    <property type="entry name" value="TYPE3IMQPROT"/>
</dbReference>
<dbReference type="AlphaFoldDB" id="A0A518ELQ7"/>
<keyword evidence="4 7" id="KW-0812">Transmembrane</keyword>
<evidence type="ECO:0000256" key="7">
    <source>
        <dbReference type="SAM" id="Phobius"/>
    </source>
</evidence>
<dbReference type="GO" id="GO:0005886">
    <property type="term" value="C:plasma membrane"/>
    <property type="evidence" value="ECO:0007669"/>
    <property type="project" value="UniProtKB-SubCell"/>
</dbReference>
<keyword evidence="8" id="KW-0966">Cell projection</keyword>
<gene>
    <name evidence="8" type="primary">fliQ</name>
    <name evidence="8" type="ORF">Poly30_05130</name>
</gene>
<evidence type="ECO:0000313" key="8">
    <source>
        <dbReference type="EMBL" id="QDV05018.1"/>
    </source>
</evidence>
<comment type="similarity">
    <text evidence="2">Belongs to the FliQ/MopD/SpaQ family.</text>
</comment>
<keyword evidence="8" id="KW-0282">Flagellum</keyword>
<evidence type="ECO:0000256" key="4">
    <source>
        <dbReference type="ARBA" id="ARBA00022692"/>
    </source>
</evidence>
<dbReference type="GO" id="GO:0009306">
    <property type="term" value="P:protein secretion"/>
    <property type="evidence" value="ECO:0007669"/>
    <property type="project" value="InterPro"/>
</dbReference>
<keyword evidence="3" id="KW-1003">Cell membrane</keyword>
<organism evidence="8 9">
    <name type="scientific">Saltatorellus ferox</name>
    <dbReference type="NCBI Taxonomy" id="2528018"/>
    <lineage>
        <taxon>Bacteria</taxon>
        <taxon>Pseudomonadati</taxon>
        <taxon>Planctomycetota</taxon>
        <taxon>Planctomycetia</taxon>
        <taxon>Planctomycetia incertae sedis</taxon>
        <taxon>Saltatorellus</taxon>
    </lineage>
</organism>
<feature type="transmembrane region" description="Helical" evidence="7">
    <location>
        <begin position="14"/>
        <end position="36"/>
    </location>
</feature>
<proteinExistence type="inferred from homology"/>
<dbReference type="EMBL" id="CP036434">
    <property type="protein sequence ID" value="QDV05018.1"/>
    <property type="molecule type" value="Genomic_DNA"/>
</dbReference>
<protein>
    <submittedName>
        <fullName evidence="8">Flagellar biosynthetic protein FliQ</fullName>
    </submittedName>
</protein>
<dbReference type="InterPro" id="IPR002191">
    <property type="entry name" value="Bac_export_3"/>
</dbReference>
<dbReference type="PANTHER" id="PTHR34040">
    <property type="entry name" value="FLAGELLAR BIOSYNTHETIC PROTEIN FLIQ"/>
    <property type="match status" value="1"/>
</dbReference>
<evidence type="ECO:0000256" key="1">
    <source>
        <dbReference type="ARBA" id="ARBA00004651"/>
    </source>
</evidence>
<keyword evidence="6 7" id="KW-0472">Membrane</keyword>
<reference evidence="8 9" key="1">
    <citation type="submission" date="2019-02" db="EMBL/GenBank/DDBJ databases">
        <title>Deep-cultivation of Planctomycetes and their phenomic and genomic characterization uncovers novel biology.</title>
        <authorList>
            <person name="Wiegand S."/>
            <person name="Jogler M."/>
            <person name="Boedeker C."/>
            <person name="Pinto D."/>
            <person name="Vollmers J."/>
            <person name="Rivas-Marin E."/>
            <person name="Kohn T."/>
            <person name="Peeters S.H."/>
            <person name="Heuer A."/>
            <person name="Rast P."/>
            <person name="Oberbeckmann S."/>
            <person name="Bunk B."/>
            <person name="Jeske O."/>
            <person name="Meyerdierks A."/>
            <person name="Storesund J.E."/>
            <person name="Kallscheuer N."/>
            <person name="Luecker S."/>
            <person name="Lage O.M."/>
            <person name="Pohl T."/>
            <person name="Merkel B.J."/>
            <person name="Hornburger P."/>
            <person name="Mueller R.-W."/>
            <person name="Bruemmer F."/>
            <person name="Labrenz M."/>
            <person name="Spormann A.M."/>
            <person name="Op den Camp H."/>
            <person name="Overmann J."/>
            <person name="Amann R."/>
            <person name="Jetten M.S.M."/>
            <person name="Mascher T."/>
            <person name="Medema M.H."/>
            <person name="Devos D.P."/>
            <person name="Kaster A.-K."/>
            <person name="Ovreas L."/>
            <person name="Rohde M."/>
            <person name="Galperin M.Y."/>
            <person name="Jogler C."/>
        </authorList>
    </citation>
    <scope>NUCLEOTIDE SEQUENCE [LARGE SCALE GENOMIC DNA]</scope>
    <source>
        <strain evidence="8 9">Poly30</strain>
    </source>
</reference>
<keyword evidence="9" id="KW-1185">Reference proteome</keyword>
<evidence type="ECO:0000313" key="9">
    <source>
        <dbReference type="Proteomes" id="UP000320390"/>
    </source>
</evidence>
<comment type="subcellular location">
    <subcellularLocation>
        <location evidence="1">Cell membrane</location>
        <topology evidence="1">Multi-pass membrane protein</topology>
    </subcellularLocation>
</comment>
<evidence type="ECO:0000256" key="2">
    <source>
        <dbReference type="ARBA" id="ARBA00006156"/>
    </source>
</evidence>
<dbReference type="RefSeq" id="WP_145194445.1">
    <property type="nucleotide sequence ID" value="NZ_CP036434.1"/>
</dbReference>
<accession>A0A518ELQ7</accession>
<keyword evidence="5 7" id="KW-1133">Transmembrane helix</keyword>
<dbReference type="Pfam" id="PF01313">
    <property type="entry name" value="Bac_export_3"/>
    <property type="match status" value="1"/>
</dbReference>
<evidence type="ECO:0000256" key="5">
    <source>
        <dbReference type="ARBA" id="ARBA00022989"/>
    </source>
</evidence>
<keyword evidence="8" id="KW-0969">Cilium</keyword>
<evidence type="ECO:0000256" key="6">
    <source>
        <dbReference type="ARBA" id="ARBA00023136"/>
    </source>
</evidence>